<dbReference type="Gene3D" id="2.80.10.50">
    <property type="match status" value="1"/>
</dbReference>
<feature type="compositionally biased region" description="Polar residues" evidence="1">
    <location>
        <begin position="232"/>
        <end position="245"/>
    </location>
</feature>
<dbReference type="OrthoDB" id="10408361at2759"/>
<evidence type="ECO:0000256" key="1">
    <source>
        <dbReference type="SAM" id="MobiDB-lite"/>
    </source>
</evidence>
<sequence length="742" mass="83720">MLSKQLTSKLKEEKEKDPSYSANLQCDRLIRTVSCKHDPNHAIRRTNINILQSFDEIKLYVCQQSQPEAEPDADGTKKPLSSKLPRRNHSFKGNCSEPDVEETDLKQILDKIVDFVSVHKPCEWFSSPSQPNGPNLVGLIQNALCHIDYNLKRNSDFINELTRLLDTSRALKQEAQLKKLLENLEEEKNAASAASHPPSPLLHTKDNQSLKEEKKKTKSSFRAFHLNRSKSKSGSQPNVTVTDQTSDTKSIYLTLPGQHSRQMSAASSTVNLESSLHKQLGPDQHQAHQINNSDYNLLELEVEKICFYVDSFLKSWTKVSGVDTDLLKYSIQFQAILGTLNSPAVLAELEQSLFKLNWLITSKSGFSEPNWKTSVVSITPSTHDSFIGVNLLKNYYKYVKYDFVSYKLFTRQLQLVQIGAILLNLVHRLIVFYRETTTLSSITHTLNGLGNQGSNLFSDTLDPSMLSLTFSADRYRPISWSASHVTLYHVQKRSEAEKGPGAVSRSASTRRTDTTCHREDTAKSVKTNLFIEDMHQFLDTCSARLNVQADLTNRTGYFFIVNQSTGLVLQAVDFTSQATLKDQIEENQKRIKNSSIKGRLNGNRAAQTINKGPRFYLMPKSSALNNSTPEDQSLQKESANDEQLWYYYLINGCIANKIIRSGHCMAASSLNAKSPVTFWPNVKTTNCSWYLNGADQTIVSGLSDELVLDYVLVDEPHNQRYAVVIDYKVANKASQKWSIEFC</sequence>
<feature type="region of interest" description="Disordered" evidence="1">
    <location>
        <begin position="496"/>
        <end position="519"/>
    </location>
</feature>
<feature type="compositionally biased region" description="Basic and acidic residues" evidence="1">
    <location>
        <begin position="203"/>
        <end position="215"/>
    </location>
</feature>
<feature type="region of interest" description="Disordered" evidence="1">
    <location>
        <begin position="188"/>
        <end position="245"/>
    </location>
</feature>
<feature type="region of interest" description="Disordered" evidence="1">
    <location>
        <begin position="65"/>
        <end position="98"/>
    </location>
</feature>
<evidence type="ECO:0000313" key="2">
    <source>
        <dbReference type="EMBL" id="RNA21472.1"/>
    </source>
</evidence>
<dbReference type="EMBL" id="REGN01003658">
    <property type="protein sequence ID" value="RNA21472.1"/>
    <property type="molecule type" value="Genomic_DNA"/>
</dbReference>
<organism evidence="2 3">
    <name type="scientific">Brachionus plicatilis</name>
    <name type="common">Marine rotifer</name>
    <name type="synonym">Brachionus muelleri</name>
    <dbReference type="NCBI Taxonomy" id="10195"/>
    <lineage>
        <taxon>Eukaryota</taxon>
        <taxon>Metazoa</taxon>
        <taxon>Spiralia</taxon>
        <taxon>Gnathifera</taxon>
        <taxon>Rotifera</taxon>
        <taxon>Eurotatoria</taxon>
        <taxon>Monogononta</taxon>
        <taxon>Pseudotrocha</taxon>
        <taxon>Ploima</taxon>
        <taxon>Brachionidae</taxon>
        <taxon>Brachionus</taxon>
    </lineage>
</organism>
<proteinExistence type="predicted"/>
<dbReference type="InterPro" id="IPR035992">
    <property type="entry name" value="Ricin_B-like_lectins"/>
</dbReference>
<reference evidence="2 3" key="1">
    <citation type="journal article" date="2018" name="Sci. Rep.">
        <title>Genomic signatures of local adaptation to the degree of environmental predictability in rotifers.</title>
        <authorList>
            <person name="Franch-Gras L."/>
            <person name="Hahn C."/>
            <person name="Garcia-Roger E.M."/>
            <person name="Carmona M.J."/>
            <person name="Serra M."/>
            <person name="Gomez A."/>
        </authorList>
    </citation>
    <scope>NUCLEOTIDE SEQUENCE [LARGE SCALE GENOMIC DNA]</scope>
    <source>
        <strain evidence="2">HYR1</strain>
    </source>
</reference>
<dbReference type="Proteomes" id="UP000276133">
    <property type="component" value="Unassembled WGS sequence"/>
</dbReference>
<evidence type="ECO:0000313" key="3">
    <source>
        <dbReference type="Proteomes" id="UP000276133"/>
    </source>
</evidence>
<dbReference type="PROSITE" id="PS50231">
    <property type="entry name" value="RICIN_B_LECTIN"/>
    <property type="match status" value="1"/>
</dbReference>
<dbReference type="SUPFAM" id="SSF50370">
    <property type="entry name" value="Ricin B-like lectins"/>
    <property type="match status" value="1"/>
</dbReference>
<dbReference type="AlphaFoldDB" id="A0A3M7RCZ2"/>
<comment type="caution">
    <text evidence="2">The sequence shown here is derived from an EMBL/GenBank/DDBJ whole genome shotgun (WGS) entry which is preliminary data.</text>
</comment>
<feature type="compositionally biased region" description="Basic and acidic residues" evidence="1">
    <location>
        <begin position="510"/>
        <end position="519"/>
    </location>
</feature>
<keyword evidence="3" id="KW-1185">Reference proteome</keyword>
<gene>
    <name evidence="2" type="ORF">BpHYR1_024855</name>
</gene>
<name>A0A3M7RCZ2_BRAPC</name>
<protein>
    <submittedName>
        <fullName evidence="2">Mismatch repair in mitosis and</fullName>
    </submittedName>
</protein>
<accession>A0A3M7RCZ2</accession>